<reference evidence="2" key="1">
    <citation type="submission" date="2015-07" db="EMBL/GenBank/DDBJ databases">
        <title>Genome sequencing of Sunxiuqinia dokdonensis strain SK.</title>
        <authorList>
            <person name="Ahn S."/>
            <person name="Kim B.-C."/>
        </authorList>
    </citation>
    <scope>NUCLEOTIDE SEQUENCE [LARGE SCALE GENOMIC DNA]</scope>
    <source>
        <strain evidence="2">SK</strain>
    </source>
</reference>
<sequence>MWVVFISFNFYRFNPFQLLLLKNKAKRLTGFTKTGQKSWSITTKMTFINN</sequence>
<evidence type="ECO:0000313" key="2">
    <source>
        <dbReference type="Proteomes" id="UP000036958"/>
    </source>
</evidence>
<dbReference type="EMBL" id="LGIA01000046">
    <property type="protein sequence ID" value="KOH46072.1"/>
    <property type="molecule type" value="Genomic_DNA"/>
</dbReference>
<accession>A0A0L8VD16</accession>
<name>A0A0L8VD16_9BACT</name>
<comment type="caution">
    <text evidence="1">The sequence shown here is derived from an EMBL/GenBank/DDBJ whole genome shotgun (WGS) entry which is preliminary data.</text>
</comment>
<organism evidence="1 2">
    <name type="scientific">Sunxiuqinia dokdonensis</name>
    <dbReference type="NCBI Taxonomy" id="1409788"/>
    <lineage>
        <taxon>Bacteria</taxon>
        <taxon>Pseudomonadati</taxon>
        <taxon>Bacteroidota</taxon>
        <taxon>Bacteroidia</taxon>
        <taxon>Marinilabiliales</taxon>
        <taxon>Prolixibacteraceae</taxon>
        <taxon>Sunxiuqinia</taxon>
    </lineage>
</organism>
<keyword evidence="2" id="KW-1185">Reference proteome</keyword>
<proteinExistence type="predicted"/>
<evidence type="ECO:0000313" key="1">
    <source>
        <dbReference type="EMBL" id="KOH46072.1"/>
    </source>
</evidence>
<dbReference type="Proteomes" id="UP000036958">
    <property type="component" value="Unassembled WGS sequence"/>
</dbReference>
<protein>
    <submittedName>
        <fullName evidence="1">Uncharacterized protein</fullName>
    </submittedName>
</protein>
<gene>
    <name evidence="1" type="ORF">NC99_10970</name>
</gene>
<dbReference type="AlphaFoldDB" id="A0A0L8VD16"/>